<evidence type="ECO:0000256" key="3">
    <source>
        <dbReference type="ARBA" id="ARBA00009400"/>
    </source>
</evidence>
<dbReference type="InterPro" id="IPR002638">
    <property type="entry name" value="Quinolinate_PRibosylTrfase_C"/>
</dbReference>
<dbReference type="InterPro" id="IPR027277">
    <property type="entry name" value="NadC/ModD"/>
</dbReference>
<evidence type="ECO:0000256" key="10">
    <source>
        <dbReference type="PIRSR" id="PIRSR006250-1"/>
    </source>
</evidence>
<proteinExistence type="inferred from homology"/>
<keyword evidence="6 9" id="KW-0328">Glycosyltransferase</keyword>
<organism evidence="13">
    <name type="scientific">Uncultured archaeon GZfos26G2</name>
    <dbReference type="NCBI Taxonomy" id="3386331"/>
    <lineage>
        <taxon>Archaea</taxon>
        <taxon>Methanobacteriati</taxon>
        <taxon>Methanobacteriota</taxon>
        <taxon>Stenosarchaea group</taxon>
        <taxon>Methanomicrobia</taxon>
        <taxon>Candidatus Methanophagales</taxon>
        <taxon>Candidatus Methanophagaceae</taxon>
        <taxon>Candidatus Methanophaga</taxon>
    </lineage>
</organism>
<evidence type="ECO:0000313" key="13">
    <source>
        <dbReference type="EMBL" id="AAU82941.1"/>
    </source>
</evidence>
<dbReference type="Pfam" id="PF02749">
    <property type="entry name" value="QRPTase_N"/>
    <property type="match status" value="1"/>
</dbReference>
<dbReference type="CDD" id="cd01572">
    <property type="entry name" value="QPRTase"/>
    <property type="match status" value="1"/>
</dbReference>
<feature type="binding site" evidence="10">
    <location>
        <position position="91"/>
    </location>
    <ligand>
        <name>substrate</name>
    </ligand>
</feature>
<evidence type="ECO:0000256" key="9">
    <source>
        <dbReference type="PIRNR" id="PIRNR006250"/>
    </source>
</evidence>
<dbReference type="EMBL" id="AY714836">
    <property type="protein sequence ID" value="AAU82941.1"/>
    <property type="molecule type" value="Genomic_DNA"/>
</dbReference>
<comment type="subunit">
    <text evidence="4 9">Hexamer formed by 3 homodimers.</text>
</comment>
<comment type="catalytic activity">
    <reaction evidence="8 9">
        <text>nicotinate beta-D-ribonucleotide + CO2 + diphosphate = quinolinate + 5-phospho-alpha-D-ribose 1-diphosphate + 2 H(+)</text>
        <dbReference type="Rhea" id="RHEA:12733"/>
        <dbReference type="ChEBI" id="CHEBI:15378"/>
        <dbReference type="ChEBI" id="CHEBI:16526"/>
        <dbReference type="ChEBI" id="CHEBI:29959"/>
        <dbReference type="ChEBI" id="CHEBI:33019"/>
        <dbReference type="ChEBI" id="CHEBI:57502"/>
        <dbReference type="ChEBI" id="CHEBI:58017"/>
        <dbReference type="EC" id="2.4.2.19"/>
    </reaction>
</comment>
<dbReference type="GO" id="GO:0005737">
    <property type="term" value="C:cytoplasm"/>
    <property type="evidence" value="ECO:0007669"/>
    <property type="project" value="TreeGrafter"/>
</dbReference>
<dbReference type="FunFam" id="3.90.1170.20:FF:000001">
    <property type="entry name" value="Nicotinate-nucleotide diphosphorylase (Carboxylating)"/>
    <property type="match status" value="1"/>
</dbReference>
<dbReference type="InterPro" id="IPR037128">
    <property type="entry name" value="Quinolinate_PRibosylTase_N_sf"/>
</dbReference>
<evidence type="ECO:0000256" key="7">
    <source>
        <dbReference type="ARBA" id="ARBA00022679"/>
    </source>
</evidence>
<dbReference type="Gene3D" id="3.90.1170.20">
    <property type="entry name" value="Quinolinate phosphoribosyl transferase, N-terminal domain"/>
    <property type="match status" value="1"/>
</dbReference>
<dbReference type="GO" id="GO:0009435">
    <property type="term" value="P:NAD+ biosynthetic process"/>
    <property type="evidence" value="ECO:0007669"/>
    <property type="project" value="UniProtKB-UniPathway"/>
</dbReference>
<dbReference type="InterPro" id="IPR013785">
    <property type="entry name" value="Aldolase_TIM"/>
</dbReference>
<dbReference type="InterPro" id="IPR004393">
    <property type="entry name" value="NadC"/>
</dbReference>
<feature type="domain" description="Quinolinate phosphoribosyl transferase C-terminal" evidence="11">
    <location>
        <begin position="103"/>
        <end position="273"/>
    </location>
</feature>
<dbReference type="SUPFAM" id="SSF51690">
    <property type="entry name" value="Nicotinate/Quinolinate PRTase C-terminal domain-like"/>
    <property type="match status" value="1"/>
</dbReference>
<evidence type="ECO:0000259" key="12">
    <source>
        <dbReference type="Pfam" id="PF02749"/>
    </source>
</evidence>
<dbReference type="Gene3D" id="3.20.20.70">
    <property type="entry name" value="Aldolase class I"/>
    <property type="match status" value="1"/>
</dbReference>
<feature type="binding site" evidence="10">
    <location>
        <begin position="126"/>
        <end position="128"/>
    </location>
    <ligand>
        <name>substrate</name>
    </ligand>
</feature>
<evidence type="ECO:0000256" key="8">
    <source>
        <dbReference type="ARBA" id="ARBA00047445"/>
    </source>
</evidence>
<accession>Q64CD6</accession>
<dbReference type="SUPFAM" id="SSF54675">
    <property type="entry name" value="Nicotinate/Quinolinate PRTase N-terminal domain-like"/>
    <property type="match status" value="1"/>
</dbReference>
<feature type="binding site" evidence="10">
    <location>
        <begin position="238"/>
        <end position="240"/>
    </location>
    <ligand>
        <name>substrate</name>
    </ligand>
</feature>
<dbReference type="PIRSF" id="PIRSF006250">
    <property type="entry name" value="NadC_ModD"/>
    <property type="match status" value="1"/>
</dbReference>
<comment type="function">
    <text evidence="1 9">Involved in the catabolism of quinolinic acid (QA).</text>
</comment>
<feature type="binding site" evidence="10">
    <location>
        <begin position="259"/>
        <end position="261"/>
    </location>
    <ligand>
        <name>substrate</name>
    </ligand>
</feature>
<comment type="pathway">
    <text evidence="2 9">Cofactor biosynthesis; NAD(+) biosynthesis; nicotinate D-ribonucleotide from quinolinate: step 1/1.</text>
</comment>
<name>Q64CD6_UNCAG</name>
<dbReference type="UniPathway" id="UPA00253">
    <property type="reaction ID" value="UER00331"/>
</dbReference>
<dbReference type="GO" id="GO:0034213">
    <property type="term" value="P:quinolinate catabolic process"/>
    <property type="evidence" value="ECO:0007669"/>
    <property type="project" value="TreeGrafter"/>
</dbReference>
<evidence type="ECO:0000256" key="1">
    <source>
        <dbReference type="ARBA" id="ARBA00003237"/>
    </source>
</evidence>
<gene>
    <name evidence="13" type="ORF">GZ23H9_36</name>
</gene>
<dbReference type="PANTHER" id="PTHR32179:SF3">
    <property type="entry name" value="NICOTINATE-NUCLEOTIDE PYROPHOSPHORYLASE [CARBOXYLATING]"/>
    <property type="match status" value="1"/>
</dbReference>
<feature type="binding site" evidence="10">
    <location>
        <position position="160"/>
    </location>
    <ligand>
        <name>substrate</name>
    </ligand>
</feature>
<dbReference type="GO" id="GO:0004514">
    <property type="term" value="F:nicotinate-nucleotide diphosphorylase (carboxylating) activity"/>
    <property type="evidence" value="ECO:0007669"/>
    <property type="project" value="UniProtKB-EC"/>
</dbReference>
<feature type="domain" description="Quinolinate phosphoribosyl transferase N-terminal" evidence="12">
    <location>
        <begin position="29"/>
        <end position="101"/>
    </location>
</feature>
<sequence length="276" mass="30473">MLQMLLKEIEAFLEEDVGHEDYEEIVPYTSCKAEIQVKEEGVLAGLEEVKQIFDYLSVQYSTEFEDGARLKSGDIILTSSGAGAKILKAERLVLNFLGRMSGVATLTDRCVNEVRAVNERVLVAGTRKTTPGFRKYEKKAIAIGGGDPHRFGLYEAVIIKDNYIKLMGLESAIKRAKEKVSFTRKIEVEVESVEDALSVAELDVDIIMLDNMSAAEVRTCVKLLNERAVRDRVLVEASGGIDMANIKEFASTGVDVISIGMITHSAKWLGFSMNVV</sequence>
<feature type="binding site" evidence="10">
    <location>
        <position position="189"/>
    </location>
    <ligand>
        <name>substrate</name>
    </ligand>
</feature>
<evidence type="ECO:0000256" key="5">
    <source>
        <dbReference type="ARBA" id="ARBA00022642"/>
    </source>
</evidence>
<evidence type="ECO:0000256" key="4">
    <source>
        <dbReference type="ARBA" id="ARBA00011218"/>
    </source>
</evidence>
<dbReference type="EC" id="2.4.2.19" evidence="9"/>
<dbReference type="AlphaFoldDB" id="Q64CD6"/>
<comment type="similarity">
    <text evidence="3 9">Belongs to the NadC/ModD family.</text>
</comment>
<evidence type="ECO:0000256" key="2">
    <source>
        <dbReference type="ARBA" id="ARBA00004893"/>
    </source>
</evidence>
<dbReference type="NCBIfam" id="TIGR00078">
    <property type="entry name" value="nadC"/>
    <property type="match status" value="1"/>
</dbReference>
<keyword evidence="5 9" id="KW-0662">Pyridine nucleotide biosynthesis</keyword>
<dbReference type="InterPro" id="IPR022412">
    <property type="entry name" value="Quinolinate_PRibosylTrfase_N"/>
</dbReference>
<reference evidence="13" key="2">
    <citation type="submission" date="2004-08" db="EMBL/GenBank/DDBJ databases">
        <authorList>
            <person name="Putnam N."/>
            <person name="Detter J.C."/>
            <person name="Richardson P.M."/>
            <person name="Rokhsar D."/>
        </authorList>
    </citation>
    <scope>NUCLEOTIDE SEQUENCE</scope>
</reference>
<dbReference type="FunFam" id="3.20.20.70:FF:000030">
    <property type="entry name" value="Nicotinate-nucleotide pyrophosphorylase, carboxylating"/>
    <property type="match status" value="1"/>
</dbReference>
<dbReference type="PANTHER" id="PTHR32179">
    <property type="entry name" value="NICOTINATE-NUCLEOTIDE PYROPHOSPHORYLASE [CARBOXYLATING]"/>
    <property type="match status" value="1"/>
</dbReference>
<keyword evidence="7 9" id="KW-0808">Transferase</keyword>
<dbReference type="InterPro" id="IPR036068">
    <property type="entry name" value="Nicotinate_pribotase-like_C"/>
</dbReference>
<reference evidence="13" key="1">
    <citation type="journal article" date="2004" name="Science">
        <title>Reverse methanogenesis: testing the hypothesis with environmental genomics.</title>
        <authorList>
            <person name="Hallam S.J."/>
            <person name="Putnam N."/>
            <person name="Preston C.M."/>
            <person name="Detter J.C."/>
            <person name="Rokhsar D."/>
            <person name="Richardson P.M."/>
            <person name="DeLong E.F."/>
        </authorList>
    </citation>
    <scope>NUCLEOTIDE SEQUENCE</scope>
</reference>
<evidence type="ECO:0000256" key="6">
    <source>
        <dbReference type="ARBA" id="ARBA00022676"/>
    </source>
</evidence>
<feature type="binding site" evidence="10">
    <location>
        <position position="210"/>
    </location>
    <ligand>
        <name>substrate</name>
    </ligand>
</feature>
<evidence type="ECO:0000259" key="11">
    <source>
        <dbReference type="Pfam" id="PF01729"/>
    </source>
</evidence>
<protein>
    <recommendedName>
        <fullName evidence="9">Nicotinate-nucleotide pyrophosphorylase [carboxylating]</fullName>
        <ecNumber evidence="9">2.4.2.19</ecNumber>
    </recommendedName>
    <alternativeName>
        <fullName evidence="9">Quinolinate phosphoribosyltransferase [decarboxylating]</fullName>
    </alternativeName>
</protein>
<feature type="binding site" evidence="10">
    <location>
        <position position="150"/>
    </location>
    <ligand>
        <name>substrate</name>
    </ligand>
</feature>
<dbReference type="Pfam" id="PF01729">
    <property type="entry name" value="QRPTase_C"/>
    <property type="match status" value="1"/>
</dbReference>